<name>A0A8E2EIS3_9PEZI</name>
<dbReference type="Gene3D" id="2.60.120.650">
    <property type="entry name" value="Cupin"/>
    <property type="match status" value="1"/>
</dbReference>
<accession>A0A8E2EIS3</accession>
<dbReference type="OrthoDB" id="4161428at2759"/>
<sequence length="227" mass="25692">YNLLNLKEILENNRPKFLQERRFQLIHSVSSRAIARKFGGDLAAGKPHTDKLPEPVKHTARECYVGFHSYGSFNLFAQRGAVSGSHVDWLNGTWARCVTGLKAWPVMTDLSSEEMETYKKERKDGGGDMYLPTKGRFKMVVLEPQDTLIMPPGTIVVHAPITVEDSLMDGGMFWDEKNLLPTLRNILDVARNPSISNEIVPRQFAEVMDELEAWVKKDTQRFADAAE</sequence>
<dbReference type="Proteomes" id="UP000250266">
    <property type="component" value="Unassembled WGS sequence"/>
</dbReference>
<reference evidence="1 2" key="1">
    <citation type="journal article" date="2016" name="Nat. Commun.">
        <title>Ectomycorrhizal ecology is imprinted in the genome of the dominant symbiotic fungus Cenococcum geophilum.</title>
        <authorList>
            <consortium name="DOE Joint Genome Institute"/>
            <person name="Peter M."/>
            <person name="Kohler A."/>
            <person name="Ohm R.A."/>
            <person name="Kuo A."/>
            <person name="Krutzmann J."/>
            <person name="Morin E."/>
            <person name="Arend M."/>
            <person name="Barry K.W."/>
            <person name="Binder M."/>
            <person name="Choi C."/>
            <person name="Clum A."/>
            <person name="Copeland A."/>
            <person name="Grisel N."/>
            <person name="Haridas S."/>
            <person name="Kipfer T."/>
            <person name="LaButti K."/>
            <person name="Lindquist E."/>
            <person name="Lipzen A."/>
            <person name="Maire R."/>
            <person name="Meier B."/>
            <person name="Mihaltcheva S."/>
            <person name="Molinier V."/>
            <person name="Murat C."/>
            <person name="Poggeler S."/>
            <person name="Quandt C.A."/>
            <person name="Sperisen C."/>
            <person name="Tritt A."/>
            <person name="Tisserant E."/>
            <person name="Crous P.W."/>
            <person name="Henrissat B."/>
            <person name="Nehls U."/>
            <person name="Egli S."/>
            <person name="Spatafora J.W."/>
            <person name="Grigoriev I.V."/>
            <person name="Martin F.M."/>
        </authorList>
    </citation>
    <scope>NUCLEOTIDE SEQUENCE [LARGE SCALE GENOMIC DNA]</scope>
    <source>
        <strain evidence="1 2">CBS 459.81</strain>
    </source>
</reference>
<dbReference type="SUPFAM" id="SSF51197">
    <property type="entry name" value="Clavaminate synthase-like"/>
    <property type="match status" value="1"/>
</dbReference>
<evidence type="ECO:0008006" key="3">
    <source>
        <dbReference type="Google" id="ProtNLM"/>
    </source>
</evidence>
<organism evidence="1 2">
    <name type="scientific">Lepidopterella palustris CBS 459.81</name>
    <dbReference type="NCBI Taxonomy" id="1314670"/>
    <lineage>
        <taxon>Eukaryota</taxon>
        <taxon>Fungi</taxon>
        <taxon>Dikarya</taxon>
        <taxon>Ascomycota</taxon>
        <taxon>Pezizomycotina</taxon>
        <taxon>Dothideomycetes</taxon>
        <taxon>Pleosporomycetidae</taxon>
        <taxon>Mytilinidiales</taxon>
        <taxon>Argynnaceae</taxon>
        <taxon>Lepidopterella</taxon>
    </lineage>
</organism>
<dbReference type="EMBL" id="KV744834">
    <property type="protein sequence ID" value="OCK84585.1"/>
    <property type="molecule type" value="Genomic_DNA"/>
</dbReference>
<proteinExistence type="predicted"/>
<dbReference type="AlphaFoldDB" id="A0A8E2EIS3"/>
<feature type="non-terminal residue" evidence="1">
    <location>
        <position position="227"/>
    </location>
</feature>
<evidence type="ECO:0000313" key="1">
    <source>
        <dbReference type="EMBL" id="OCK84585.1"/>
    </source>
</evidence>
<evidence type="ECO:0000313" key="2">
    <source>
        <dbReference type="Proteomes" id="UP000250266"/>
    </source>
</evidence>
<gene>
    <name evidence="1" type="ORF">K432DRAFT_281156</name>
</gene>
<protein>
    <recommendedName>
        <fullName evidence="3">JmjC domain-containing protein</fullName>
    </recommendedName>
</protein>
<feature type="non-terminal residue" evidence="1">
    <location>
        <position position="1"/>
    </location>
</feature>
<keyword evidence="2" id="KW-1185">Reference proteome</keyword>